<dbReference type="EMBL" id="JADGMQ010000025">
    <property type="protein sequence ID" value="MBI1622854.1"/>
    <property type="molecule type" value="Genomic_DNA"/>
</dbReference>
<name>A0ABS0SIU5_9HYPH</name>
<evidence type="ECO:0000256" key="1">
    <source>
        <dbReference type="SAM" id="Phobius"/>
    </source>
</evidence>
<comment type="caution">
    <text evidence="2">The sequence shown here is derived from an EMBL/GenBank/DDBJ whole genome shotgun (WGS) entry which is preliminary data.</text>
</comment>
<accession>A0ABS0SIU5</accession>
<feature type="transmembrane region" description="Helical" evidence="1">
    <location>
        <begin position="70"/>
        <end position="93"/>
    </location>
</feature>
<dbReference type="Proteomes" id="UP000601789">
    <property type="component" value="Unassembled WGS sequence"/>
</dbReference>
<evidence type="ECO:0000313" key="3">
    <source>
        <dbReference type="Proteomes" id="UP000601789"/>
    </source>
</evidence>
<keyword evidence="1" id="KW-0472">Membrane</keyword>
<keyword evidence="1" id="KW-0812">Transmembrane</keyword>
<evidence type="ECO:0000313" key="2">
    <source>
        <dbReference type="EMBL" id="MBI1622854.1"/>
    </source>
</evidence>
<sequence>MIRAFFRLLSIIALSVAVIMAVVDATRSIAAESLVLTPLISSWRDVAPSLLEGLQLSMQQSLPPFLLDPVVTTILAQPGFVIFAVLALLFAMIGKRPAAPSRFAVGR</sequence>
<protein>
    <submittedName>
        <fullName evidence="2">Uncharacterized protein</fullName>
    </submittedName>
</protein>
<gene>
    <name evidence="2" type="ORF">IOD40_19570</name>
</gene>
<proteinExistence type="predicted"/>
<reference evidence="2 3" key="1">
    <citation type="submission" date="2020-10" db="EMBL/GenBank/DDBJ databases">
        <title>Aquamicrobium zhengzhouensis sp. nov., a exopolysaccharide producing bacterium isolated from farmland soil.</title>
        <authorList>
            <person name="Wang X."/>
        </authorList>
    </citation>
    <scope>NUCLEOTIDE SEQUENCE [LARGE SCALE GENOMIC DNA]</scope>
    <source>
        <strain evidence="3">cd-1</strain>
    </source>
</reference>
<organism evidence="2 3">
    <name type="scientific">Aquamicrobium zhengzhouense</name>
    <dbReference type="NCBI Taxonomy" id="2781738"/>
    <lineage>
        <taxon>Bacteria</taxon>
        <taxon>Pseudomonadati</taxon>
        <taxon>Pseudomonadota</taxon>
        <taxon>Alphaproteobacteria</taxon>
        <taxon>Hyphomicrobiales</taxon>
        <taxon>Phyllobacteriaceae</taxon>
        <taxon>Aquamicrobium</taxon>
    </lineage>
</organism>
<keyword evidence="1" id="KW-1133">Transmembrane helix</keyword>
<keyword evidence="3" id="KW-1185">Reference proteome</keyword>